<reference evidence="2" key="1">
    <citation type="journal article" date="2012" name="Nature">
        <title>The tomato genome sequence provides insights into fleshy fruit evolution.</title>
        <authorList>
            <consortium name="Tomato Genome Consortium"/>
        </authorList>
    </citation>
    <scope>NUCLEOTIDE SEQUENCE [LARGE SCALE GENOMIC DNA]</scope>
    <source>
        <strain evidence="2">cv. Heinz 1706</strain>
    </source>
</reference>
<keyword evidence="1" id="KW-0472">Membrane</keyword>
<proteinExistence type="predicted"/>
<keyword evidence="3" id="KW-1185">Reference proteome</keyword>
<dbReference type="PaxDb" id="4081-Solyc12g077380.1.1"/>
<protein>
    <submittedName>
        <fullName evidence="2">Uncharacterized protein</fullName>
    </submittedName>
</protein>
<accession>A0A3Q7JC42</accession>
<feature type="transmembrane region" description="Helical" evidence="1">
    <location>
        <begin position="23"/>
        <end position="43"/>
    </location>
</feature>
<dbReference type="Proteomes" id="UP000004994">
    <property type="component" value="Chromosome 12"/>
</dbReference>
<evidence type="ECO:0000313" key="3">
    <source>
        <dbReference type="Proteomes" id="UP000004994"/>
    </source>
</evidence>
<dbReference type="InParanoid" id="A0A3Q7JC42"/>
<keyword evidence="1" id="KW-1133">Transmembrane helix</keyword>
<evidence type="ECO:0000256" key="1">
    <source>
        <dbReference type="SAM" id="Phobius"/>
    </source>
</evidence>
<reference evidence="2" key="2">
    <citation type="submission" date="2019-01" db="UniProtKB">
        <authorList>
            <consortium name="EnsemblPlants"/>
        </authorList>
    </citation>
    <scope>IDENTIFICATION</scope>
    <source>
        <strain evidence="2">cv. Heinz 1706</strain>
    </source>
</reference>
<dbReference type="EnsemblPlants" id="Solyc12g077380.1.1">
    <property type="protein sequence ID" value="Solyc12g077380.1.1.1"/>
    <property type="gene ID" value="Solyc12g077380.1"/>
</dbReference>
<name>A0A3Q7JC42_SOLLC</name>
<dbReference type="AlphaFoldDB" id="A0A3Q7JC42"/>
<sequence>MEPVKAVVDAHTEMECKASIRQIFTYLFGFVYFPIITSFWQTYSFIFVL</sequence>
<keyword evidence="1" id="KW-0812">Transmembrane</keyword>
<dbReference type="Gramene" id="Solyc12g077380.1.1">
    <property type="protein sequence ID" value="Solyc12g077380.1.1.1"/>
    <property type="gene ID" value="Solyc12g077380.1"/>
</dbReference>
<organism evidence="2">
    <name type="scientific">Solanum lycopersicum</name>
    <name type="common">Tomato</name>
    <name type="synonym">Lycopersicon esculentum</name>
    <dbReference type="NCBI Taxonomy" id="4081"/>
    <lineage>
        <taxon>Eukaryota</taxon>
        <taxon>Viridiplantae</taxon>
        <taxon>Streptophyta</taxon>
        <taxon>Embryophyta</taxon>
        <taxon>Tracheophyta</taxon>
        <taxon>Spermatophyta</taxon>
        <taxon>Magnoliopsida</taxon>
        <taxon>eudicotyledons</taxon>
        <taxon>Gunneridae</taxon>
        <taxon>Pentapetalae</taxon>
        <taxon>asterids</taxon>
        <taxon>lamiids</taxon>
        <taxon>Solanales</taxon>
        <taxon>Solanaceae</taxon>
        <taxon>Solanoideae</taxon>
        <taxon>Solaneae</taxon>
        <taxon>Solanum</taxon>
        <taxon>Solanum subgen. Lycopersicon</taxon>
    </lineage>
</organism>
<evidence type="ECO:0000313" key="2">
    <source>
        <dbReference type="EnsemblPlants" id="Solyc12g077380.1.1.1"/>
    </source>
</evidence>